<gene>
    <name evidence="8" type="primary">ORF76744</name>
</gene>
<sequence length="771" mass="87243">MNSALLFGPVKKVTSTFTKGSKCYNRNIILNVCKMTCMSNAGYLAATESNILFRPASTSTDNFEKFEDDHGNAKGSTKKKSSVTKLSQNQASFSESLTFLSHPNPVTGQMDWVVRHEDYDYLQEIARSGYGDMLHDEDRNKKYYLAIKQAVRFLKEQNKKVKCLDIGTGTSLLSMMAANSGADTITACEAFQPMAACAEKVLAINGFKDKVQLLNKRSTEVTLEDMGERANLLVTELFDTELIGEGAIESYTDAHSRLMEEDCVAVPAMGIMYVQAVQCELLKMWNTLHPIKLPNGTVISVPTSCKNCTGAISLHDLQVDELKDHLQFLSAPVEVFRFDFSRRSALHKQEQNKKVVSALQNGRVDAFVMWWDLIMDPQGEIVLSCGPCWTKEKGETVPWRDHWMQALYYPSSSILVEKGEEFDIHSFHDEYSLCFDTLEIDRLRQSCVCGLHIAFGRNRLGQVNDHNRNQTFIKALEKHITPSTVCLVISDGSLLPLFAAHLGARKVFYLDTNWSSRKVLKELIVHNGLEDRVTVLEKHAEDITDDDLQNLKIDLVIAEPHFQSALLPWEHLYFWYAVSALRQHLSQSYVILPEKMIIKAMAVQFRDLHKIRAPVGNCEGFNISDFDRLIEMASESADEDIEPHPLWEYPAEALSAPAALATIQFSQQVQDIKQIQDSMELLCCREGILNGVVFWSEFYFSDDMKISSGLISDSWDDKIIKWDMFSKQGVKLFRHGKMATGDTKLNISTQFTPENGDFSFKFSIDDNRPVH</sequence>
<dbReference type="FunFam" id="3.40.50.150:FF:000070">
    <property type="entry name" value="Protein arginine N-methyltransferase 7"/>
    <property type="match status" value="1"/>
</dbReference>
<evidence type="ECO:0000256" key="4">
    <source>
        <dbReference type="ARBA" id="ARBA00022691"/>
    </source>
</evidence>
<dbReference type="Gene3D" id="3.40.50.150">
    <property type="entry name" value="Vaccinia Virus protein VP39"/>
    <property type="match status" value="2"/>
</dbReference>
<dbReference type="SUPFAM" id="SSF53335">
    <property type="entry name" value="S-adenosyl-L-methionine-dependent methyltransferases"/>
    <property type="match status" value="2"/>
</dbReference>
<accession>A0A0B6ZTI7</accession>
<evidence type="ECO:0000259" key="7">
    <source>
        <dbReference type="Pfam" id="PF22528"/>
    </source>
</evidence>
<dbReference type="PANTHER" id="PTHR11006:SF4">
    <property type="entry name" value="PROTEIN ARGININE N-METHYLTRANSFERASE 7"/>
    <property type="match status" value="1"/>
</dbReference>
<organism evidence="8">
    <name type="scientific">Arion vulgaris</name>
    <dbReference type="NCBI Taxonomy" id="1028688"/>
    <lineage>
        <taxon>Eukaryota</taxon>
        <taxon>Metazoa</taxon>
        <taxon>Spiralia</taxon>
        <taxon>Lophotrochozoa</taxon>
        <taxon>Mollusca</taxon>
        <taxon>Gastropoda</taxon>
        <taxon>Heterobranchia</taxon>
        <taxon>Euthyneura</taxon>
        <taxon>Panpulmonata</taxon>
        <taxon>Eupulmonata</taxon>
        <taxon>Stylommatophora</taxon>
        <taxon>Helicina</taxon>
        <taxon>Arionoidea</taxon>
        <taxon>Arionidae</taxon>
        <taxon>Arion</taxon>
    </lineage>
</organism>
<dbReference type="GO" id="GO:0032259">
    <property type="term" value="P:methylation"/>
    <property type="evidence" value="ECO:0007669"/>
    <property type="project" value="UniProtKB-KW"/>
</dbReference>
<dbReference type="Gene3D" id="2.70.160.11">
    <property type="entry name" value="Hnrnp arginine n-methyltransferase1"/>
    <property type="match status" value="2"/>
</dbReference>
<dbReference type="InterPro" id="IPR055135">
    <property type="entry name" value="PRMT_dom"/>
</dbReference>
<keyword evidence="2 6" id="KW-0489">Methyltransferase</keyword>
<evidence type="ECO:0000256" key="2">
    <source>
        <dbReference type="ARBA" id="ARBA00022603"/>
    </source>
</evidence>
<dbReference type="InterPro" id="IPR029063">
    <property type="entry name" value="SAM-dependent_MTases_sf"/>
</dbReference>
<dbReference type="GO" id="GO:0016274">
    <property type="term" value="F:protein-arginine N-methyltransferase activity"/>
    <property type="evidence" value="ECO:0007669"/>
    <property type="project" value="InterPro"/>
</dbReference>
<protein>
    <recommendedName>
        <fullName evidence="1">Protein arginine N-methyltransferase 7</fullName>
    </recommendedName>
</protein>
<dbReference type="GO" id="GO:0042054">
    <property type="term" value="F:histone methyltransferase activity"/>
    <property type="evidence" value="ECO:0007669"/>
    <property type="project" value="TreeGrafter"/>
</dbReference>
<proteinExistence type="predicted"/>
<dbReference type="PROSITE" id="PS51678">
    <property type="entry name" value="SAM_MT_PRMT"/>
    <property type="match status" value="2"/>
</dbReference>
<evidence type="ECO:0000313" key="8">
    <source>
        <dbReference type="EMBL" id="CEK71055.1"/>
    </source>
</evidence>
<name>A0A0B6ZTI7_9EUPU</name>
<dbReference type="AlphaFoldDB" id="A0A0B6ZTI7"/>
<evidence type="ECO:0000256" key="1">
    <source>
        <dbReference type="ARBA" id="ARBA00018773"/>
    </source>
</evidence>
<dbReference type="FunFam" id="3.40.50.150:FF:000071">
    <property type="entry name" value="Protein arginine N-methyltransferase 7"/>
    <property type="match status" value="1"/>
</dbReference>
<evidence type="ECO:0000256" key="5">
    <source>
        <dbReference type="ARBA" id="ARBA00022737"/>
    </source>
</evidence>
<keyword evidence="5" id="KW-0677">Repeat</keyword>
<reference evidence="8" key="1">
    <citation type="submission" date="2014-12" db="EMBL/GenBank/DDBJ databases">
        <title>Insight into the proteome of Arion vulgaris.</title>
        <authorList>
            <person name="Aradska J."/>
            <person name="Bulat T."/>
            <person name="Smidak R."/>
            <person name="Sarate P."/>
            <person name="Gangsoo J."/>
            <person name="Sialana F."/>
            <person name="Bilban M."/>
            <person name="Lubec G."/>
        </authorList>
    </citation>
    <scope>NUCLEOTIDE SEQUENCE</scope>
    <source>
        <tissue evidence="8">Skin</tissue>
    </source>
</reference>
<feature type="domain" description="Protein arginine N-methyltransferase" evidence="7">
    <location>
        <begin position="271"/>
        <end position="422"/>
    </location>
</feature>
<dbReference type="Pfam" id="PF22528">
    <property type="entry name" value="PRMT_C"/>
    <property type="match status" value="1"/>
</dbReference>
<keyword evidence="4 6" id="KW-0949">S-adenosyl-L-methionine</keyword>
<evidence type="ECO:0000256" key="3">
    <source>
        <dbReference type="ARBA" id="ARBA00022679"/>
    </source>
</evidence>
<evidence type="ECO:0000256" key="6">
    <source>
        <dbReference type="PROSITE-ProRule" id="PRU01015"/>
    </source>
</evidence>
<dbReference type="PANTHER" id="PTHR11006">
    <property type="entry name" value="PROTEIN ARGININE N-METHYLTRANSFERASE"/>
    <property type="match status" value="1"/>
</dbReference>
<dbReference type="CDD" id="cd02440">
    <property type="entry name" value="AdoMet_MTases"/>
    <property type="match status" value="1"/>
</dbReference>
<dbReference type="EMBL" id="HACG01024190">
    <property type="protein sequence ID" value="CEK71055.1"/>
    <property type="molecule type" value="Transcribed_RNA"/>
</dbReference>
<keyword evidence="3 6" id="KW-0808">Transferase</keyword>
<dbReference type="InterPro" id="IPR025799">
    <property type="entry name" value="Arg_MeTrfase"/>
</dbReference>